<feature type="compositionally biased region" description="Low complexity" evidence="1">
    <location>
        <begin position="304"/>
        <end position="316"/>
    </location>
</feature>
<feature type="compositionally biased region" description="Basic residues" evidence="1">
    <location>
        <begin position="96"/>
        <end position="111"/>
    </location>
</feature>
<feature type="compositionally biased region" description="Low complexity" evidence="1">
    <location>
        <begin position="180"/>
        <end position="195"/>
    </location>
</feature>
<dbReference type="RefSeq" id="XP_019794162.2">
    <property type="nucleotide sequence ID" value="XM_019938603.2"/>
</dbReference>
<evidence type="ECO:0000313" key="2">
    <source>
        <dbReference type="Proteomes" id="UP000245320"/>
    </source>
</evidence>
<sequence length="362" mass="38049">MRCTAVPPTAQEPRTLEPACPRPHRAAPRTVSAHGSATRSPLPGSRDAGSRRPAEGGAAARQARWRPLARRGAPGPATSGAPRAQRPGRATVNAQRRPRHGPHAISPRRPKSERPPGGTPGTRGSGLRADPRLSLDAATFRPGVSWQNWPRSRLRASSARFARSAPSHPDFEAQIPPGAPRSVPGRLSSRSSSPPELFLASRPGSSAAQPPSLRQPEDNVEARLGQRSCSAAGDPGPRTREELGGVNRPRGPHPHWAAKHRGRVLRRLHRLSGKMQTGPGLVYRCLCDKHITGKPPPATPRNPAPGGERGAAAAVPRSRDAETQAPAGGGGSLREPGLDPSPPPSPAFSSCQDSGQSRGFGA</sequence>
<dbReference type="InParanoid" id="A0A2U4BLS2"/>
<feature type="compositionally biased region" description="Polar residues" evidence="1">
    <location>
        <begin position="351"/>
        <end position="362"/>
    </location>
</feature>
<keyword evidence="2" id="KW-1185">Reference proteome</keyword>
<name>A0A2U4BLS2_TURTR</name>
<organism evidence="2 3">
    <name type="scientific">Tursiops truncatus</name>
    <name type="common">Atlantic bottle-nosed dolphin</name>
    <name type="synonym">Delphinus truncatus</name>
    <dbReference type="NCBI Taxonomy" id="9739"/>
    <lineage>
        <taxon>Eukaryota</taxon>
        <taxon>Metazoa</taxon>
        <taxon>Chordata</taxon>
        <taxon>Craniata</taxon>
        <taxon>Vertebrata</taxon>
        <taxon>Euteleostomi</taxon>
        <taxon>Mammalia</taxon>
        <taxon>Eutheria</taxon>
        <taxon>Laurasiatheria</taxon>
        <taxon>Artiodactyla</taxon>
        <taxon>Whippomorpha</taxon>
        <taxon>Cetacea</taxon>
        <taxon>Odontoceti</taxon>
        <taxon>Delphinidae</taxon>
        <taxon>Tursiops</taxon>
    </lineage>
</organism>
<feature type="compositionally biased region" description="Basic residues" evidence="1">
    <location>
        <begin position="250"/>
        <end position="261"/>
    </location>
</feature>
<reference evidence="3" key="1">
    <citation type="submission" date="2025-08" db="UniProtKB">
        <authorList>
            <consortium name="RefSeq"/>
        </authorList>
    </citation>
    <scope>IDENTIFICATION</scope>
    <source>
        <tissue evidence="3">Spleen</tissue>
    </source>
</reference>
<gene>
    <name evidence="3" type="primary">LOC109550470</name>
</gene>
<protein>
    <submittedName>
        <fullName evidence="3">Translation initiation factor IF-2-like</fullName>
    </submittedName>
</protein>
<evidence type="ECO:0000256" key="1">
    <source>
        <dbReference type="SAM" id="MobiDB-lite"/>
    </source>
</evidence>
<evidence type="ECO:0000313" key="3">
    <source>
        <dbReference type="RefSeq" id="XP_019794162.2"/>
    </source>
</evidence>
<accession>A0A2U4BLS2</accession>
<proteinExistence type="predicted"/>
<feature type="region of interest" description="Disordered" evidence="1">
    <location>
        <begin position="294"/>
        <end position="362"/>
    </location>
</feature>
<dbReference type="Proteomes" id="UP000245320">
    <property type="component" value="Chromosome 20"/>
</dbReference>
<feature type="region of interest" description="Disordered" evidence="1">
    <location>
        <begin position="1"/>
        <end position="134"/>
    </location>
</feature>
<feature type="region of interest" description="Disordered" evidence="1">
    <location>
        <begin position="160"/>
        <end position="261"/>
    </location>
</feature>
<dbReference type="AlphaFoldDB" id="A0A2U4BLS2"/>
<feature type="compositionally biased region" description="Pro residues" evidence="1">
    <location>
        <begin position="294"/>
        <end position="303"/>
    </location>
</feature>